<dbReference type="EMBL" id="RNRV01000068">
    <property type="protein sequence ID" value="MHO07052.1"/>
    <property type="molecule type" value="Genomic_DNA"/>
</dbReference>
<evidence type="ECO:0000256" key="3">
    <source>
        <dbReference type="ARBA" id="ARBA00022475"/>
    </source>
</evidence>
<reference evidence="9" key="1">
    <citation type="submission" date="2018-10" db="EMBL/GenBank/DDBJ databases">
        <authorList>
            <consortium name="NARMS: The National Antimicrobial Resistance Monitoring System"/>
        </authorList>
    </citation>
    <scope>NUCLEOTIDE SEQUENCE [LARGE SCALE GENOMIC DNA]</scope>
    <source>
        <strain evidence="9">CVM N17EC0388</strain>
    </source>
</reference>
<feature type="domain" description="Major facilitator superfamily (MFS) profile" evidence="8">
    <location>
        <begin position="20"/>
        <end position="404"/>
    </location>
</feature>
<feature type="transmembrane region" description="Helical" evidence="7">
    <location>
        <begin position="351"/>
        <end position="372"/>
    </location>
</feature>
<accession>A0A3L0W503</accession>
<dbReference type="InterPro" id="IPR020846">
    <property type="entry name" value="MFS_dom"/>
</dbReference>
<evidence type="ECO:0000256" key="2">
    <source>
        <dbReference type="ARBA" id="ARBA00022448"/>
    </source>
</evidence>
<protein>
    <submittedName>
        <fullName evidence="9">MFS transporter</fullName>
    </submittedName>
</protein>
<dbReference type="PANTHER" id="PTHR23517:SF13">
    <property type="entry name" value="MAJOR FACILITATOR SUPERFAMILY MFS_1"/>
    <property type="match status" value="1"/>
</dbReference>
<feature type="transmembrane region" description="Helical" evidence="7">
    <location>
        <begin position="317"/>
        <end position="339"/>
    </location>
</feature>
<evidence type="ECO:0000259" key="8">
    <source>
        <dbReference type="PROSITE" id="PS50850"/>
    </source>
</evidence>
<dbReference type="PANTHER" id="PTHR23517">
    <property type="entry name" value="RESISTANCE PROTEIN MDTM, PUTATIVE-RELATED-RELATED"/>
    <property type="match status" value="1"/>
</dbReference>
<name>A0A3L0W503_ECOLX</name>
<keyword evidence="2" id="KW-0813">Transport</keyword>
<feature type="transmembrane region" description="Helical" evidence="7">
    <location>
        <begin position="54"/>
        <end position="74"/>
    </location>
</feature>
<sequence length="410" mass="42118">MSSPLSTPGPCESGAAHGAILLFLPLALMSALLNSSVPTPLYPHYQQMLALSDVSLTLIYGGYAAGVLISLFGVGNLAGRVTDLRAMILPALLAVLGGALLFSLADSFWSLLLARVLAGIGTGALTGAANVALLRFGPRDGGKRAALSATLSFTAGLALGPVFSGLALQLDFYPTQLPFLLIMGLATCAMVGVVLSWPASARAQPPVASGQGKGSLGEGLKATGAAFFLCALALFTAWAVAASLLAIGPKVASQLLGMQDLGLFGYLIAAYLVFSGLCQLWARRLDARHTLQSGCLALALSVLLFTGAVHYQSLWLAGFGLLVSGYAQGAAFVGSATLVNRIAPSASHARLVSLFYVIAYVANWVPVLLGWVSDSVGLLAAVDVLAVGSILISLGLAWVVSRTRFERAAA</sequence>
<keyword evidence="6 7" id="KW-0472">Membrane</keyword>
<dbReference type="InterPro" id="IPR050171">
    <property type="entry name" value="MFS_Transporters"/>
</dbReference>
<dbReference type="AlphaFoldDB" id="A0A3L0W503"/>
<dbReference type="InterPro" id="IPR036259">
    <property type="entry name" value="MFS_trans_sf"/>
</dbReference>
<feature type="transmembrane region" description="Helical" evidence="7">
    <location>
        <begin position="261"/>
        <end position="282"/>
    </location>
</feature>
<comment type="caution">
    <text evidence="9">The sequence shown here is derived from an EMBL/GenBank/DDBJ whole genome shotgun (WGS) entry which is preliminary data.</text>
</comment>
<organism evidence="9">
    <name type="scientific">Escherichia coli</name>
    <dbReference type="NCBI Taxonomy" id="562"/>
    <lineage>
        <taxon>Bacteria</taxon>
        <taxon>Pseudomonadati</taxon>
        <taxon>Pseudomonadota</taxon>
        <taxon>Gammaproteobacteria</taxon>
        <taxon>Enterobacterales</taxon>
        <taxon>Enterobacteriaceae</taxon>
        <taxon>Escherichia</taxon>
    </lineage>
</organism>
<feature type="transmembrane region" description="Helical" evidence="7">
    <location>
        <begin position="179"/>
        <end position="199"/>
    </location>
</feature>
<feature type="transmembrane region" description="Helical" evidence="7">
    <location>
        <begin position="145"/>
        <end position="167"/>
    </location>
</feature>
<keyword evidence="5 7" id="KW-1133">Transmembrane helix</keyword>
<dbReference type="Gene3D" id="1.20.1250.20">
    <property type="entry name" value="MFS general substrate transporter like domains"/>
    <property type="match status" value="1"/>
</dbReference>
<evidence type="ECO:0000256" key="7">
    <source>
        <dbReference type="SAM" id="Phobius"/>
    </source>
</evidence>
<feature type="transmembrane region" description="Helical" evidence="7">
    <location>
        <begin position="294"/>
        <end position="311"/>
    </location>
</feature>
<gene>
    <name evidence="9" type="ORF">D9F05_22405</name>
</gene>
<dbReference type="Pfam" id="PF07690">
    <property type="entry name" value="MFS_1"/>
    <property type="match status" value="1"/>
</dbReference>
<keyword evidence="4 7" id="KW-0812">Transmembrane</keyword>
<dbReference type="GO" id="GO:0005886">
    <property type="term" value="C:plasma membrane"/>
    <property type="evidence" value="ECO:0007669"/>
    <property type="project" value="UniProtKB-SubCell"/>
</dbReference>
<evidence type="ECO:0000256" key="4">
    <source>
        <dbReference type="ARBA" id="ARBA00022692"/>
    </source>
</evidence>
<evidence type="ECO:0000313" key="9">
    <source>
        <dbReference type="EMBL" id="MHO07052.1"/>
    </source>
</evidence>
<dbReference type="SUPFAM" id="SSF103473">
    <property type="entry name" value="MFS general substrate transporter"/>
    <property type="match status" value="1"/>
</dbReference>
<feature type="transmembrane region" description="Helical" evidence="7">
    <location>
        <begin position="378"/>
        <end position="400"/>
    </location>
</feature>
<feature type="transmembrane region" description="Helical" evidence="7">
    <location>
        <begin position="111"/>
        <end position="133"/>
    </location>
</feature>
<feature type="transmembrane region" description="Helical" evidence="7">
    <location>
        <begin position="86"/>
        <end position="105"/>
    </location>
</feature>
<dbReference type="InterPro" id="IPR011701">
    <property type="entry name" value="MFS"/>
</dbReference>
<evidence type="ECO:0000256" key="6">
    <source>
        <dbReference type="ARBA" id="ARBA00023136"/>
    </source>
</evidence>
<evidence type="ECO:0000256" key="1">
    <source>
        <dbReference type="ARBA" id="ARBA00004651"/>
    </source>
</evidence>
<dbReference type="PROSITE" id="PS50850">
    <property type="entry name" value="MFS"/>
    <property type="match status" value="1"/>
</dbReference>
<comment type="subcellular location">
    <subcellularLocation>
        <location evidence="1">Cell membrane</location>
        <topology evidence="1">Multi-pass membrane protein</topology>
    </subcellularLocation>
</comment>
<proteinExistence type="predicted"/>
<evidence type="ECO:0000256" key="5">
    <source>
        <dbReference type="ARBA" id="ARBA00022989"/>
    </source>
</evidence>
<feature type="transmembrane region" description="Helical" evidence="7">
    <location>
        <begin position="220"/>
        <end position="241"/>
    </location>
</feature>
<feature type="transmembrane region" description="Helical" evidence="7">
    <location>
        <begin position="15"/>
        <end position="34"/>
    </location>
</feature>
<dbReference type="GO" id="GO:0022857">
    <property type="term" value="F:transmembrane transporter activity"/>
    <property type="evidence" value="ECO:0007669"/>
    <property type="project" value="InterPro"/>
</dbReference>
<keyword evidence="3" id="KW-1003">Cell membrane</keyword>